<reference evidence="2 3" key="1">
    <citation type="submission" date="2024-02" db="EMBL/GenBank/DDBJ databases">
        <authorList>
            <person name="Vignale AGUSTIN F."/>
            <person name="Sosa J E."/>
            <person name="Modenutti C."/>
        </authorList>
    </citation>
    <scope>NUCLEOTIDE SEQUENCE [LARGE SCALE GENOMIC DNA]</scope>
</reference>
<dbReference type="Pfam" id="PF22596">
    <property type="entry name" value="Scabin-like"/>
    <property type="match status" value="1"/>
</dbReference>
<protein>
    <recommendedName>
        <fullName evidence="1">Pierisin-like domain-containing protein</fullName>
    </recommendedName>
</protein>
<dbReference type="AlphaFoldDB" id="A0ABC8TQD8"/>
<gene>
    <name evidence="2" type="ORF">ILEXP_LOCUS41303</name>
</gene>
<dbReference type="InterPro" id="IPR054695">
    <property type="entry name" value="Pierisin-like_dom"/>
</dbReference>
<evidence type="ECO:0000313" key="2">
    <source>
        <dbReference type="EMBL" id="CAK9171705.1"/>
    </source>
</evidence>
<feature type="domain" description="Pierisin-like" evidence="1">
    <location>
        <begin position="11"/>
        <end position="65"/>
    </location>
</feature>
<comment type="caution">
    <text evidence="2">The sequence shown here is derived from an EMBL/GenBank/DDBJ whole genome shotgun (WGS) entry which is preliminary data.</text>
</comment>
<evidence type="ECO:0000259" key="1">
    <source>
        <dbReference type="Pfam" id="PF22596"/>
    </source>
</evidence>
<sequence length="151" mass="17112">MLNSAWHRSLNPKTEMEVCQNEIYAPSGIWVAVTLGDHYQYPAQDEVCFVVGITPQYIRSTQRFRLIAGTWIDEAYLLKGDSYALVNFASGTTNDYIIDGVKNILPNWLSLRTILSRKNRGLDVHDLTKPDVDCDHDELQKSVLHAKVSMA</sequence>
<name>A0ABC8TQD8_9AQUA</name>
<dbReference type="Gene3D" id="3.90.210.10">
    <property type="entry name" value="Heat-Labile Enterotoxin, subunit A"/>
    <property type="match status" value="1"/>
</dbReference>
<dbReference type="Proteomes" id="UP001642360">
    <property type="component" value="Unassembled WGS sequence"/>
</dbReference>
<proteinExistence type="predicted"/>
<keyword evidence="3" id="KW-1185">Reference proteome</keyword>
<organism evidence="2 3">
    <name type="scientific">Ilex paraguariensis</name>
    <name type="common">yerba mate</name>
    <dbReference type="NCBI Taxonomy" id="185542"/>
    <lineage>
        <taxon>Eukaryota</taxon>
        <taxon>Viridiplantae</taxon>
        <taxon>Streptophyta</taxon>
        <taxon>Embryophyta</taxon>
        <taxon>Tracheophyta</taxon>
        <taxon>Spermatophyta</taxon>
        <taxon>Magnoliopsida</taxon>
        <taxon>eudicotyledons</taxon>
        <taxon>Gunneridae</taxon>
        <taxon>Pentapetalae</taxon>
        <taxon>asterids</taxon>
        <taxon>campanulids</taxon>
        <taxon>Aquifoliales</taxon>
        <taxon>Aquifoliaceae</taxon>
        <taxon>Ilex</taxon>
    </lineage>
</organism>
<dbReference type="EMBL" id="CAUOFW020005835">
    <property type="protein sequence ID" value="CAK9171705.1"/>
    <property type="molecule type" value="Genomic_DNA"/>
</dbReference>
<accession>A0ABC8TQD8</accession>
<dbReference type="SUPFAM" id="SSF56399">
    <property type="entry name" value="ADP-ribosylation"/>
    <property type="match status" value="1"/>
</dbReference>
<evidence type="ECO:0000313" key="3">
    <source>
        <dbReference type="Proteomes" id="UP001642360"/>
    </source>
</evidence>